<evidence type="ECO:0000256" key="7">
    <source>
        <dbReference type="ARBA" id="ARBA00023180"/>
    </source>
</evidence>
<dbReference type="EMBL" id="LJIG01009278">
    <property type="protein sequence ID" value="KRT83400.1"/>
    <property type="molecule type" value="Genomic_DNA"/>
</dbReference>
<evidence type="ECO:0000256" key="4">
    <source>
        <dbReference type="ARBA" id="ARBA00022729"/>
    </source>
</evidence>
<keyword evidence="11" id="KW-1185">Reference proteome</keyword>
<keyword evidence="4 9" id="KW-0732">Signal</keyword>
<evidence type="ECO:0000256" key="5">
    <source>
        <dbReference type="ARBA" id="ARBA00022989"/>
    </source>
</evidence>
<accession>A0A0T6B7Q7</accession>
<proteinExistence type="predicted"/>
<dbReference type="InterPro" id="IPR031424">
    <property type="entry name" value="QVR-like"/>
</dbReference>
<comment type="caution">
    <text evidence="10">The sequence shown here is derived from an EMBL/GenBank/DDBJ whole genome shotgun (WGS) entry which is preliminary data.</text>
</comment>
<dbReference type="Proteomes" id="UP000051574">
    <property type="component" value="Unassembled WGS sequence"/>
</dbReference>
<dbReference type="InterPro" id="IPR050975">
    <property type="entry name" value="Sleep_regulator"/>
</dbReference>
<dbReference type="PANTHER" id="PTHR33562:SF30">
    <property type="entry name" value="LD40063P"/>
    <property type="match status" value="1"/>
</dbReference>
<gene>
    <name evidence="10" type="ORF">AMK59_4531</name>
</gene>
<dbReference type="GO" id="GO:0032222">
    <property type="term" value="P:regulation of synaptic transmission, cholinergic"/>
    <property type="evidence" value="ECO:0007669"/>
    <property type="project" value="InterPro"/>
</dbReference>
<dbReference type="Pfam" id="PF17064">
    <property type="entry name" value="QVR"/>
    <property type="match status" value="1"/>
</dbReference>
<keyword evidence="7" id="KW-0325">Glycoprotein</keyword>
<protein>
    <submittedName>
        <fullName evidence="10">Uncharacterized protein</fullName>
    </submittedName>
</protein>
<comment type="subcellular location">
    <subcellularLocation>
        <location evidence="1">Membrane</location>
        <topology evidence="1">Lipid-anchor</topology>
        <topology evidence="1">GPI-anchor</topology>
    </subcellularLocation>
</comment>
<evidence type="ECO:0000256" key="1">
    <source>
        <dbReference type="ARBA" id="ARBA00004589"/>
    </source>
</evidence>
<evidence type="ECO:0000256" key="2">
    <source>
        <dbReference type="ARBA" id="ARBA00022622"/>
    </source>
</evidence>
<keyword evidence="2" id="KW-0336">GPI-anchor</keyword>
<evidence type="ECO:0000313" key="10">
    <source>
        <dbReference type="EMBL" id="KRT83400.1"/>
    </source>
</evidence>
<dbReference type="GO" id="GO:0030431">
    <property type="term" value="P:sleep"/>
    <property type="evidence" value="ECO:0007669"/>
    <property type="project" value="InterPro"/>
</dbReference>
<name>A0A0T6B7Q7_9SCAR</name>
<evidence type="ECO:0000256" key="3">
    <source>
        <dbReference type="ARBA" id="ARBA00022692"/>
    </source>
</evidence>
<feature type="signal peptide" evidence="9">
    <location>
        <begin position="1"/>
        <end position="19"/>
    </location>
</feature>
<keyword evidence="5" id="KW-1133">Transmembrane helix</keyword>
<dbReference type="AlphaFoldDB" id="A0A0T6B7Q7"/>
<dbReference type="OrthoDB" id="6083863at2759"/>
<evidence type="ECO:0000256" key="9">
    <source>
        <dbReference type="SAM" id="SignalP"/>
    </source>
</evidence>
<dbReference type="GO" id="GO:0098552">
    <property type="term" value="C:side of membrane"/>
    <property type="evidence" value="ECO:0007669"/>
    <property type="project" value="UniProtKB-KW"/>
</dbReference>
<evidence type="ECO:0000313" key="11">
    <source>
        <dbReference type="Proteomes" id="UP000051574"/>
    </source>
</evidence>
<feature type="chain" id="PRO_5006668442" evidence="9">
    <location>
        <begin position="20"/>
        <end position="156"/>
    </location>
</feature>
<keyword evidence="8" id="KW-0449">Lipoprotein</keyword>
<keyword evidence="3" id="KW-0812">Transmembrane</keyword>
<evidence type="ECO:0000256" key="6">
    <source>
        <dbReference type="ARBA" id="ARBA00023136"/>
    </source>
</evidence>
<sequence>MEYVYVILVALAVFKTAESLHCWKCQSRDDGECTDYFNATKHRIRPRLYQPIDTQIPSEENCETYLGFQITNQKPVCMKRVEIVHGRKHYTRKCEFIHVDLSVGECLQQVSEDPHVKQEYCQYCDSDFCNGTDPLKTRYWIALASIISFLLLRFLH</sequence>
<reference evidence="10 11" key="1">
    <citation type="submission" date="2015-09" db="EMBL/GenBank/DDBJ databases">
        <title>Draft genome of the scarab beetle Oryctes borbonicus.</title>
        <authorList>
            <person name="Meyer J.M."/>
            <person name="Markov G.V."/>
            <person name="Baskaran P."/>
            <person name="Herrmann M."/>
            <person name="Sommer R.J."/>
            <person name="Roedelsperger C."/>
        </authorList>
    </citation>
    <scope>NUCLEOTIDE SEQUENCE [LARGE SCALE GENOMIC DNA]</scope>
    <source>
        <strain evidence="10">OB123</strain>
        <tissue evidence="10">Whole animal</tissue>
    </source>
</reference>
<dbReference type="PANTHER" id="PTHR33562">
    <property type="entry name" value="ATILLA, ISOFORM B-RELATED-RELATED"/>
    <property type="match status" value="1"/>
</dbReference>
<keyword evidence="6" id="KW-0472">Membrane</keyword>
<organism evidence="10 11">
    <name type="scientific">Oryctes borbonicus</name>
    <dbReference type="NCBI Taxonomy" id="1629725"/>
    <lineage>
        <taxon>Eukaryota</taxon>
        <taxon>Metazoa</taxon>
        <taxon>Ecdysozoa</taxon>
        <taxon>Arthropoda</taxon>
        <taxon>Hexapoda</taxon>
        <taxon>Insecta</taxon>
        <taxon>Pterygota</taxon>
        <taxon>Neoptera</taxon>
        <taxon>Endopterygota</taxon>
        <taxon>Coleoptera</taxon>
        <taxon>Polyphaga</taxon>
        <taxon>Scarabaeiformia</taxon>
        <taxon>Scarabaeidae</taxon>
        <taxon>Dynastinae</taxon>
        <taxon>Oryctes</taxon>
    </lineage>
</organism>
<evidence type="ECO:0000256" key="8">
    <source>
        <dbReference type="ARBA" id="ARBA00023288"/>
    </source>
</evidence>